<keyword evidence="1" id="KW-0472">Membrane</keyword>
<accession>H1YWU5</accession>
<dbReference type="InParanoid" id="H1YWU5"/>
<dbReference type="RefSeq" id="WP_004079508.1">
    <property type="nucleotide sequence ID" value="NZ_CM001436.1"/>
</dbReference>
<proteinExistence type="predicted"/>
<feature type="transmembrane region" description="Helical" evidence="1">
    <location>
        <begin position="63"/>
        <end position="79"/>
    </location>
</feature>
<dbReference type="OrthoDB" id="148043at2157"/>
<sequence length="105" mass="12154">MTYSYLLYVTVFGAAVVTYLWLRDARIFYRTGYPGYRKAAYYGVFYTALSLTGVLFALRGEELISLILVLIAIFFQGRIEKEKDKIWSKTSTMTDRILGNVNIRK</sequence>
<dbReference type="AlphaFoldDB" id="H1YWU5"/>
<name>H1YWU5_9EURY</name>
<dbReference type="Proteomes" id="UP000005741">
    <property type="component" value="Chromosome"/>
</dbReference>
<feature type="transmembrane region" description="Helical" evidence="1">
    <location>
        <begin position="39"/>
        <end position="57"/>
    </location>
</feature>
<dbReference type="STRING" id="937775.Metlim_2801"/>
<keyword evidence="1" id="KW-0812">Transmembrane</keyword>
<evidence type="ECO:0000313" key="3">
    <source>
        <dbReference type="Proteomes" id="UP000005741"/>
    </source>
</evidence>
<protein>
    <submittedName>
        <fullName evidence="2">Uncharacterized protein</fullName>
    </submittedName>
</protein>
<evidence type="ECO:0000313" key="2">
    <source>
        <dbReference type="EMBL" id="EHQ36836.1"/>
    </source>
</evidence>
<reference evidence="2 3" key="1">
    <citation type="submission" date="2011-10" db="EMBL/GenBank/DDBJ databases">
        <title>The Improved High-Quality Draft genome of Methanoplanus limicola DSM 2279.</title>
        <authorList>
            <consortium name="US DOE Joint Genome Institute (JGI-PGF)"/>
            <person name="Lucas S."/>
            <person name="Copeland A."/>
            <person name="Lapidus A."/>
            <person name="Glavina del Rio T."/>
            <person name="Dalin E."/>
            <person name="Tice H."/>
            <person name="Bruce D."/>
            <person name="Goodwin L."/>
            <person name="Pitluck S."/>
            <person name="Peters L."/>
            <person name="Mikhailova N."/>
            <person name="Lu M."/>
            <person name="Kyrpides N."/>
            <person name="Mavromatis K."/>
            <person name="Ivanova N."/>
            <person name="Markowitz V."/>
            <person name="Cheng J.-F."/>
            <person name="Hugenholtz P."/>
            <person name="Woyke T."/>
            <person name="Wu D."/>
            <person name="Wirth R."/>
            <person name="Brambilla E.-M."/>
            <person name="Klenk H.-P."/>
            <person name="Eisen J.A."/>
        </authorList>
    </citation>
    <scope>NUCLEOTIDE SEQUENCE [LARGE SCALE GENOMIC DNA]</scope>
    <source>
        <strain evidence="2 3">DSM 2279</strain>
    </source>
</reference>
<keyword evidence="3" id="KW-1185">Reference proteome</keyword>
<feature type="transmembrane region" description="Helical" evidence="1">
    <location>
        <begin position="6"/>
        <end position="23"/>
    </location>
</feature>
<evidence type="ECO:0000256" key="1">
    <source>
        <dbReference type="SAM" id="Phobius"/>
    </source>
</evidence>
<organism evidence="2 3">
    <name type="scientific">Methanoplanus limicola DSM 2279</name>
    <dbReference type="NCBI Taxonomy" id="937775"/>
    <lineage>
        <taxon>Archaea</taxon>
        <taxon>Methanobacteriati</taxon>
        <taxon>Methanobacteriota</taxon>
        <taxon>Stenosarchaea group</taxon>
        <taxon>Methanomicrobia</taxon>
        <taxon>Methanomicrobiales</taxon>
        <taxon>Methanomicrobiaceae</taxon>
        <taxon>Methanoplanus</taxon>
    </lineage>
</organism>
<gene>
    <name evidence="2" type="ORF">Metlim_2801</name>
</gene>
<keyword evidence="1" id="KW-1133">Transmembrane helix</keyword>
<dbReference type="EMBL" id="CM001436">
    <property type="protein sequence ID" value="EHQ36836.1"/>
    <property type="molecule type" value="Genomic_DNA"/>
</dbReference>
<dbReference type="HOGENOM" id="CLU_176737_0_0_2"/>